<reference evidence="1" key="1">
    <citation type="submission" date="2023-03" db="EMBL/GenBank/DDBJ databases">
        <title>Massive genome expansion in bonnet fungi (Mycena s.s.) driven by repeated elements and novel gene families across ecological guilds.</title>
        <authorList>
            <consortium name="Lawrence Berkeley National Laboratory"/>
            <person name="Harder C.B."/>
            <person name="Miyauchi S."/>
            <person name="Viragh M."/>
            <person name="Kuo A."/>
            <person name="Thoen E."/>
            <person name="Andreopoulos B."/>
            <person name="Lu D."/>
            <person name="Skrede I."/>
            <person name="Drula E."/>
            <person name="Henrissat B."/>
            <person name="Morin E."/>
            <person name="Kohler A."/>
            <person name="Barry K."/>
            <person name="LaButti K."/>
            <person name="Morin E."/>
            <person name="Salamov A."/>
            <person name="Lipzen A."/>
            <person name="Mereny Z."/>
            <person name="Hegedus B."/>
            <person name="Baldrian P."/>
            <person name="Stursova M."/>
            <person name="Weitz H."/>
            <person name="Taylor A."/>
            <person name="Grigoriev I.V."/>
            <person name="Nagy L.G."/>
            <person name="Martin F."/>
            <person name="Kauserud H."/>
        </authorList>
    </citation>
    <scope>NUCLEOTIDE SEQUENCE</scope>
    <source>
        <strain evidence="1">CBHHK173m</strain>
    </source>
</reference>
<sequence>MSARLFTLSALRCARPTAPQQARLPRRNLFGFGAKPQAPAPRAPPVDEAELAKTKQMVQEIFRDKPDAVNAIIKFTKVMEESGVAISTGQMPGPMQLLKLASNTKFREAYAEVEAELKSSGVDIRSKEFVDEMMKLAKQLPRGP</sequence>
<proteinExistence type="predicted"/>
<protein>
    <submittedName>
        <fullName evidence="1">Uncharacterized protein</fullName>
    </submittedName>
</protein>
<name>A0AAD6XV51_9AGAR</name>
<gene>
    <name evidence="1" type="ORF">B0H15DRAFT_96467</name>
</gene>
<organism evidence="1 2">
    <name type="scientific">Mycena belliarum</name>
    <dbReference type="NCBI Taxonomy" id="1033014"/>
    <lineage>
        <taxon>Eukaryota</taxon>
        <taxon>Fungi</taxon>
        <taxon>Dikarya</taxon>
        <taxon>Basidiomycota</taxon>
        <taxon>Agaricomycotina</taxon>
        <taxon>Agaricomycetes</taxon>
        <taxon>Agaricomycetidae</taxon>
        <taxon>Agaricales</taxon>
        <taxon>Marasmiineae</taxon>
        <taxon>Mycenaceae</taxon>
        <taxon>Mycena</taxon>
    </lineage>
</organism>
<evidence type="ECO:0000313" key="2">
    <source>
        <dbReference type="Proteomes" id="UP001222325"/>
    </source>
</evidence>
<accession>A0AAD6XV51</accession>
<dbReference type="AlphaFoldDB" id="A0AAD6XV51"/>
<dbReference type="Proteomes" id="UP001222325">
    <property type="component" value="Unassembled WGS sequence"/>
</dbReference>
<dbReference type="EMBL" id="JARJCN010000013">
    <property type="protein sequence ID" value="KAJ7095193.1"/>
    <property type="molecule type" value="Genomic_DNA"/>
</dbReference>
<comment type="caution">
    <text evidence="1">The sequence shown here is derived from an EMBL/GenBank/DDBJ whole genome shotgun (WGS) entry which is preliminary data.</text>
</comment>
<keyword evidence="2" id="KW-1185">Reference proteome</keyword>
<evidence type="ECO:0000313" key="1">
    <source>
        <dbReference type="EMBL" id="KAJ7095193.1"/>
    </source>
</evidence>